<keyword evidence="2" id="KW-1185">Reference proteome</keyword>
<sequence>MLSGLPGEATYYSLLATIPNYQTGWLFAKVPLATSYTKQAGMAEKLI</sequence>
<gene>
    <name evidence="1" type="ORF">Rhal01_03750</name>
</gene>
<proteinExistence type="predicted"/>
<name>A0ABP9V7N2_9BACT</name>
<accession>A0ABP9V7N2</accession>
<dbReference type="RefSeq" id="WP_346190047.1">
    <property type="nucleotide sequence ID" value="NZ_BAABRL010000016.1"/>
</dbReference>
<evidence type="ECO:0000313" key="2">
    <source>
        <dbReference type="Proteomes" id="UP001424741"/>
    </source>
</evidence>
<comment type="caution">
    <text evidence="1">The sequence shown here is derived from an EMBL/GenBank/DDBJ whole genome shotgun (WGS) entry which is preliminary data.</text>
</comment>
<evidence type="ECO:0000313" key="1">
    <source>
        <dbReference type="EMBL" id="GAA5497554.1"/>
    </source>
</evidence>
<reference evidence="1 2" key="1">
    <citation type="submission" date="2024-02" db="EMBL/GenBank/DDBJ databases">
        <title>Rubritalea halochordaticola NBRC 107102.</title>
        <authorList>
            <person name="Ichikawa N."/>
            <person name="Katano-Makiyama Y."/>
            <person name="Hidaka K."/>
        </authorList>
    </citation>
    <scope>NUCLEOTIDE SEQUENCE [LARGE SCALE GENOMIC DNA]</scope>
    <source>
        <strain evidence="1 2">NBRC 107102</strain>
    </source>
</reference>
<dbReference type="EMBL" id="BAABRL010000016">
    <property type="protein sequence ID" value="GAA5497554.1"/>
    <property type="molecule type" value="Genomic_DNA"/>
</dbReference>
<dbReference type="Proteomes" id="UP001424741">
    <property type="component" value="Unassembled WGS sequence"/>
</dbReference>
<organism evidence="1 2">
    <name type="scientific">Rubritalea halochordaticola</name>
    <dbReference type="NCBI Taxonomy" id="714537"/>
    <lineage>
        <taxon>Bacteria</taxon>
        <taxon>Pseudomonadati</taxon>
        <taxon>Verrucomicrobiota</taxon>
        <taxon>Verrucomicrobiia</taxon>
        <taxon>Verrucomicrobiales</taxon>
        <taxon>Rubritaleaceae</taxon>
        <taxon>Rubritalea</taxon>
    </lineage>
</organism>
<protein>
    <submittedName>
        <fullName evidence="1">Uncharacterized protein</fullName>
    </submittedName>
</protein>